<feature type="compositionally biased region" description="Polar residues" evidence="1">
    <location>
        <begin position="107"/>
        <end position="117"/>
    </location>
</feature>
<gene>
    <name evidence="2" type="ORF">S01H1_51926</name>
</gene>
<evidence type="ECO:0000313" key="2">
    <source>
        <dbReference type="EMBL" id="GAG26752.1"/>
    </source>
</evidence>
<evidence type="ECO:0000256" key="1">
    <source>
        <dbReference type="SAM" id="MobiDB-lite"/>
    </source>
</evidence>
<comment type="caution">
    <text evidence="2">The sequence shown here is derived from an EMBL/GenBank/DDBJ whole genome shotgun (WGS) entry which is preliminary data.</text>
</comment>
<reference evidence="2" key="1">
    <citation type="journal article" date="2014" name="Front. Microbiol.">
        <title>High frequency of phylogenetically diverse reductive dehalogenase-homologous genes in deep subseafloor sedimentary metagenomes.</title>
        <authorList>
            <person name="Kawai M."/>
            <person name="Futagami T."/>
            <person name="Toyoda A."/>
            <person name="Takaki Y."/>
            <person name="Nishi S."/>
            <person name="Hori S."/>
            <person name="Arai W."/>
            <person name="Tsubouchi T."/>
            <person name="Morono Y."/>
            <person name="Uchiyama I."/>
            <person name="Ito T."/>
            <person name="Fujiyama A."/>
            <person name="Inagaki F."/>
            <person name="Takami H."/>
        </authorList>
    </citation>
    <scope>NUCLEOTIDE SEQUENCE</scope>
    <source>
        <strain evidence="2">Expedition CK06-06</strain>
    </source>
</reference>
<feature type="non-terminal residue" evidence="2">
    <location>
        <position position="117"/>
    </location>
</feature>
<proteinExistence type="predicted"/>
<feature type="region of interest" description="Disordered" evidence="1">
    <location>
        <begin position="76"/>
        <end position="117"/>
    </location>
</feature>
<name>X0WU64_9ZZZZ</name>
<dbReference type="AlphaFoldDB" id="X0WU64"/>
<dbReference type="EMBL" id="BARS01033542">
    <property type="protein sequence ID" value="GAG26752.1"/>
    <property type="molecule type" value="Genomic_DNA"/>
</dbReference>
<accession>X0WU64</accession>
<feature type="region of interest" description="Disordered" evidence="1">
    <location>
        <begin position="25"/>
        <end position="62"/>
    </location>
</feature>
<sequence length="117" mass="12924">MNHVNREEQFDADIIECRKNILRARDIIPSADPKNSRKSTAKNNAERLETPIAAGGQKSKDIPKFDLAEKIMAEQRKKVATKRSNPAAKTLAQKRPADSAANKDTNDTAGDTRQPSP</sequence>
<organism evidence="2">
    <name type="scientific">marine sediment metagenome</name>
    <dbReference type="NCBI Taxonomy" id="412755"/>
    <lineage>
        <taxon>unclassified sequences</taxon>
        <taxon>metagenomes</taxon>
        <taxon>ecological metagenomes</taxon>
    </lineage>
</organism>
<protein>
    <submittedName>
        <fullName evidence="2">Uncharacterized protein</fullName>
    </submittedName>
</protein>